<name>A0A1S3JH78_LINAN</name>
<dbReference type="AlphaFoldDB" id="A0A1S3JH78"/>
<reference evidence="5" key="1">
    <citation type="submission" date="2025-08" db="UniProtKB">
        <authorList>
            <consortium name="RefSeq"/>
        </authorList>
    </citation>
    <scope>IDENTIFICATION</scope>
    <source>
        <tissue evidence="5">Gonads</tissue>
    </source>
</reference>
<dbReference type="GeneID" id="106173251"/>
<dbReference type="GO" id="GO:0019901">
    <property type="term" value="F:protein kinase binding"/>
    <property type="evidence" value="ECO:0007669"/>
    <property type="project" value="InterPro"/>
</dbReference>
<accession>A0A1S3JH78</accession>
<evidence type="ECO:0000313" key="5">
    <source>
        <dbReference type="RefSeq" id="XP_013409765.1"/>
    </source>
</evidence>
<keyword evidence="4" id="KW-1185">Reference proteome</keyword>
<protein>
    <recommendedName>
        <fullName evidence="2">Protein CNPPD1</fullName>
    </recommendedName>
</protein>
<dbReference type="InterPro" id="IPR013922">
    <property type="entry name" value="Cyclin_PHO80-like"/>
</dbReference>
<dbReference type="GO" id="GO:0005634">
    <property type="term" value="C:nucleus"/>
    <property type="evidence" value="ECO:0007669"/>
    <property type="project" value="TreeGrafter"/>
</dbReference>
<dbReference type="KEGG" id="lak:106173251"/>
<feature type="transmembrane region" description="Helical" evidence="3">
    <location>
        <begin position="226"/>
        <end position="249"/>
    </location>
</feature>
<sequence>MTFIPKMINCLVDEEDEDIYFEENEEHEKLTERLRKTLYFGKLPGTDRPSLPLTEIAVNFFQDAAPRGLGRIDMESAAAVSRHACMSPSGMMTGMLYVERLKHKNPQYLQKISSSDLFLISVLMASKFMYDEGVDDEVLNDEWAASANLELEDLNELERDFLAALDWHLFVKPEEFQAVVASLEQRIALSQGIDRGWFSYTDLLVLLENKKWMQNIKQVINEVSKVIAVCSIAYVLSVATVAASTVLVLHLRTTTPPMKPALPQNHTAFQTPASQLSGPSHSFQPEVPQVKFTHVSTLVEILIRFFGAAYSQLHSQRAQSLINDSKIPGGANFGVWVREQVTGDNTEHGLLKNGNCKCRCQSHKQWKKHYVGRSQGSDCYQSQLIEALPSSPSLLTSSSEMCCCGSLAFLAIPKTDAIFGHTTSTQPVLVFG</sequence>
<dbReference type="PANTHER" id="PTHR15615:SF108">
    <property type="entry name" value="PROTEIN CNPPD1"/>
    <property type="match status" value="1"/>
</dbReference>
<evidence type="ECO:0000313" key="4">
    <source>
        <dbReference type="Proteomes" id="UP000085678"/>
    </source>
</evidence>
<dbReference type="GO" id="GO:0016538">
    <property type="term" value="F:cyclin-dependent protein serine/threonine kinase regulator activity"/>
    <property type="evidence" value="ECO:0007669"/>
    <property type="project" value="TreeGrafter"/>
</dbReference>
<gene>
    <name evidence="5" type="primary">LOC106173251</name>
</gene>
<dbReference type="RefSeq" id="XP_013409765.1">
    <property type="nucleotide sequence ID" value="XM_013554311.2"/>
</dbReference>
<dbReference type="PANTHER" id="PTHR15615">
    <property type="match status" value="1"/>
</dbReference>
<dbReference type="GO" id="GO:0000307">
    <property type="term" value="C:cyclin-dependent protein kinase holoenzyme complex"/>
    <property type="evidence" value="ECO:0007669"/>
    <property type="project" value="TreeGrafter"/>
</dbReference>
<organism evidence="4 5">
    <name type="scientific">Lingula anatina</name>
    <name type="common">Brachiopod</name>
    <name type="synonym">Lingula unguis</name>
    <dbReference type="NCBI Taxonomy" id="7574"/>
    <lineage>
        <taxon>Eukaryota</taxon>
        <taxon>Metazoa</taxon>
        <taxon>Spiralia</taxon>
        <taxon>Lophotrochozoa</taxon>
        <taxon>Brachiopoda</taxon>
        <taxon>Linguliformea</taxon>
        <taxon>Lingulata</taxon>
        <taxon>Lingulida</taxon>
        <taxon>Linguloidea</taxon>
        <taxon>Lingulidae</taxon>
        <taxon>Lingula</taxon>
    </lineage>
</organism>
<evidence type="ECO:0000256" key="3">
    <source>
        <dbReference type="SAM" id="Phobius"/>
    </source>
</evidence>
<dbReference type="CDD" id="cd20557">
    <property type="entry name" value="CYCLIN_ScPCL1-like"/>
    <property type="match status" value="1"/>
</dbReference>
<evidence type="ECO:0000256" key="2">
    <source>
        <dbReference type="ARBA" id="ARBA00040808"/>
    </source>
</evidence>
<keyword evidence="3" id="KW-0812">Transmembrane</keyword>
<dbReference type="Gene3D" id="1.10.472.10">
    <property type="entry name" value="Cyclin-like"/>
    <property type="match status" value="1"/>
</dbReference>
<dbReference type="STRING" id="7574.A0A1S3JH78"/>
<keyword evidence="3" id="KW-1133">Transmembrane helix</keyword>
<dbReference type="Pfam" id="PF08613">
    <property type="entry name" value="Cyclin"/>
    <property type="match status" value="1"/>
</dbReference>
<comment type="similarity">
    <text evidence="1">Belongs to the CNPPD1 family.</text>
</comment>
<evidence type="ECO:0000256" key="1">
    <source>
        <dbReference type="ARBA" id="ARBA00038508"/>
    </source>
</evidence>
<proteinExistence type="inferred from homology"/>
<dbReference type="OrthoDB" id="244495at2759"/>
<keyword evidence="3" id="KW-0472">Membrane</keyword>
<dbReference type="FunCoup" id="A0A1S3JH78">
    <property type="interactions" value="1079"/>
</dbReference>
<dbReference type="InParanoid" id="A0A1S3JH78"/>
<dbReference type="Proteomes" id="UP000085678">
    <property type="component" value="Unplaced"/>
</dbReference>